<dbReference type="OrthoDB" id="4954420at2"/>
<keyword evidence="3" id="KW-1185">Reference proteome</keyword>
<dbReference type="AlphaFoldDB" id="A0A7X1NR14"/>
<name>A0A7X1NR14_9MICC</name>
<dbReference type="Proteomes" id="UP000326464">
    <property type="component" value="Unassembled WGS sequence"/>
</dbReference>
<gene>
    <name evidence="2" type="ORF">FNH21_12155</name>
</gene>
<reference evidence="3" key="1">
    <citation type="submission" date="2019-07" db="EMBL/GenBank/DDBJ databases">
        <title>Arthrobacter KR32 sp. nov., isolated from mountain cheese made of cows milk.</title>
        <authorList>
            <person name="Flegler A."/>
        </authorList>
    </citation>
    <scope>NUCLEOTIDE SEQUENCE [LARGE SCALE GENOMIC DNA]</scope>
    <source>
        <strain evidence="3">KR32</strain>
    </source>
</reference>
<protein>
    <submittedName>
        <fullName evidence="2">Uncharacterized protein</fullName>
    </submittedName>
</protein>
<evidence type="ECO:0000256" key="1">
    <source>
        <dbReference type="SAM" id="MobiDB-lite"/>
    </source>
</evidence>
<dbReference type="EMBL" id="VJXX01000004">
    <property type="protein sequence ID" value="MPY11461.1"/>
    <property type="molecule type" value="Genomic_DNA"/>
</dbReference>
<evidence type="ECO:0000313" key="3">
    <source>
        <dbReference type="Proteomes" id="UP000326464"/>
    </source>
</evidence>
<feature type="compositionally biased region" description="Acidic residues" evidence="1">
    <location>
        <begin position="21"/>
        <end position="30"/>
    </location>
</feature>
<comment type="caution">
    <text evidence="2">The sequence shown here is derived from an EMBL/GenBank/DDBJ whole genome shotgun (WGS) entry which is preliminary data.</text>
</comment>
<proteinExistence type="predicted"/>
<evidence type="ECO:0000313" key="2">
    <source>
        <dbReference type="EMBL" id="MPY11461.1"/>
    </source>
</evidence>
<feature type="compositionally biased region" description="Basic and acidic residues" evidence="1">
    <location>
        <begin position="41"/>
        <end position="54"/>
    </location>
</feature>
<feature type="region of interest" description="Disordered" evidence="1">
    <location>
        <begin position="1"/>
        <end position="54"/>
    </location>
</feature>
<organism evidence="2 3">
    <name type="scientific">Arthrobacter bussei</name>
    <dbReference type="NCBI Taxonomy" id="2594179"/>
    <lineage>
        <taxon>Bacteria</taxon>
        <taxon>Bacillati</taxon>
        <taxon>Actinomycetota</taxon>
        <taxon>Actinomycetes</taxon>
        <taxon>Micrococcales</taxon>
        <taxon>Micrococcaceae</taxon>
        <taxon>Arthrobacter</taxon>
    </lineage>
</organism>
<sequence>MERNRLFFDPLQGEGRRPEENLLEQDDDGQESPAAPRRRRLDPEEVQVQRRREMDRVQEELRKMASGLPVVISPSRRDRAGGRFGQASDEGRSM</sequence>
<feature type="region of interest" description="Disordered" evidence="1">
    <location>
        <begin position="68"/>
        <end position="94"/>
    </location>
</feature>
<dbReference type="RefSeq" id="WP_152816065.1">
    <property type="nucleotide sequence ID" value="NZ_VJXX01000004.1"/>
</dbReference>
<accession>A0A7X1NR14</accession>